<sequence length="83" mass="9345">MRVMRAYRYSGGGNMVSSKRKHGNKRLVLFEPHRVQKKPRTKSHKAKYDSRYSPASSPTTDRKAPNPITTNPDMDGIDGISAI</sequence>
<organism evidence="2 3">
    <name type="scientific">Desulfoplanes formicivorans</name>
    <dbReference type="NCBI Taxonomy" id="1592317"/>
    <lineage>
        <taxon>Bacteria</taxon>
        <taxon>Pseudomonadati</taxon>
        <taxon>Thermodesulfobacteriota</taxon>
        <taxon>Desulfovibrionia</taxon>
        <taxon>Desulfovibrionales</taxon>
        <taxon>Desulfoplanaceae</taxon>
        <taxon>Desulfoplanes</taxon>
    </lineage>
</organism>
<proteinExistence type="predicted"/>
<evidence type="ECO:0000313" key="2">
    <source>
        <dbReference type="EMBL" id="GAU09125.1"/>
    </source>
</evidence>
<keyword evidence="3" id="KW-1185">Reference proteome</keyword>
<dbReference type="EMBL" id="BDFE01000017">
    <property type="protein sequence ID" value="GAU09125.1"/>
    <property type="molecule type" value="Genomic_DNA"/>
</dbReference>
<name>A0A194AIR3_9BACT</name>
<dbReference type="AlphaFoldDB" id="A0A194AIR3"/>
<gene>
    <name evidence="2" type="ORF">DPF_1845</name>
</gene>
<dbReference type="Proteomes" id="UP000095200">
    <property type="component" value="Unassembled WGS sequence"/>
</dbReference>
<evidence type="ECO:0000256" key="1">
    <source>
        <dbReference type="SAM" id="MobiDB-lite"/>
    </source>
</evidence>
<feature type="compositionally biased region" description="Basic residues" evidence="1">
    <location>
        <begin position="35"/>
        <end position="45"/>
    </location>
</feature>
<evidence type="ECO:0000313" key="3">
    <source>
        <dbReference type="Proteomes" id="UP000095200"/>
    </source>
</evidence>
<protein>
    <submittedName>
        <fullName evidence="2">Uncharacterized protein</fullName>
    </submittedName>
</protein>
<feature type="region of interest" description="Disordered" evidence="1">
    <location>
        <begin position="1"/>
        <end position="83"/>
    </location>
</feature>
<reference evidence="3" key="1">
    <citation type="submission" date="2016-06" db="EMBL/GenBank/DDBJ databases">
        <title>Draft genome sequence of Desulfoplanes formicivorans strain Pf12B.</title>
        <authorList>
            <person name="Watanabe M."/>
            <person name="Kojima H."/>
            <person name="Fukui M."/>
        </authorList>
    </citation>
    <scope>NUCLEOTIDE SEQUENCE [LARGE SCALE GENOMIC DNA]</scope>
    <source>
        <strain evidence="3">Pf12B</strain>
    </source>
</reference>
<comment type="caution">
    <text evidence="2">The sequence shown here is derived from an EMBL/GenBank/DDBJ whole genome shotgun (WGS) entry which is preliminary data.</text>
</comment>
<accession>A0A194AIR3</accession>